<dbReference type="AlphaFoldDB" id="A0A8H3QP71"/>
<gene>
    <name evidence="1" type="ORF">RCL2_001101900</name>
</gene>
<proteinExistence type="predicted"/>
<reference evidence="1" key="1">
    <citation type="submission" date="2019-10" db="EMBL/GenBank/DDBJ databases">
        <title>Conservation and host-specific expression of non-tandemly repeated heterogenous ribosome RNA gene in arbuscular mycorrhizal fungi.</title>
        <authorList>
            <person name="Maeda T."/>
            <person name="Kobayashi Y."/>
            <person name="Nakagawa T."/>
            <person name="Ezawa T."/>
            <person name="Yamaguchi K."/>
            <person name="Bino T."/>
            <person name="Nishimoto Y."/>
            <person name="Shigenobu S."/>
            <person name="Kawaguchi M."/>
        </authorList>
    </citation>
    <scope>NUCLEOTIDE SEQUENCE</scope>
    <source>
        <strain evidence="1">HR1</strain>
    </source>
</reference>
<protein>
    <submittedName>
        <fullName evidence="1">Uncharacterized protein</fullName>
    </submittedName>
</protein>
<accession>A0A8H3QP71</accession>
<name>A0A8H3QP71_9GLOM</name>
<evidence type="ECO:0000313" key="1">
    <source>
        <dbReference type="EMBL" id="GES83869.1"/>
    </source>
</evidence>
<evidence type="ECO:0000313" key="2">
    <source>
        <dbReference type="Proteomes" id="UP000615446"/>
    </source>
</evidence>
<dbReference type="EMBL" id="BLAL01000074">
    <property type="protein sequence ID" value="GES83869.1"/>
    <property type="molecule type" value="Genomic_DNA"/>
</dbReference>
<sequence length="135" mass="15871">MDSGPVENPENFKKYTTKKNEDYVWFLIVDDTMLHLIVFSRKELNYATPGRRAGPPDLNCRLQKLMRFSETSVQKYRLDWLSIPPERSIFQGVSDCSSEAIIYNIIRFQVAWVLPCLNQIRVIFVGKNYYAKEKK</sequence>
<dbReference type="Proteomes" id="UP000615446">
    <property type="component" value="Unassembled WGS sequence"/>
</dbReference>
<organism evidence="1 2">
    <name type="scientific">Rhizophagus clarus</name>
    <dbReference type="NCBI Taxonomy" id="94130"/>
    <lineage>
        <taxon>Eukaryota</taxon>
        <taxon>Fungi</taxon>
        <taxon>Fungi incertae sedis</taxon>
        <taxon>Mucoromycota</taxon>
        <taxon>Glomeromycotina</taxon>
        <taxon>Glomeromycetes</taxon>
        <taxon>Glomerales</taxon>
        <taxon>Glomeraceae</taxon>
        <taxon>Rhizophagus</taxon>
    </lineage>
</organism>
<comment type="caution">
    <text evidence="1">The sequence shown here is derived from an EMBL/GenBank/DDBJ whole genome shotgun (WGS) entry which is preliminary data.</text>
</comment>